<keyword evidence="2" id="KW-1185">Reference proteome</keyword>
<organism evidence="1 2">
    <name type="scientific">Geodia barretti</name>
    <name type="common">Barrett's horny sponge</name>
    <dbReference type="NCBI Taxonomy" id="519541"/>
    <lineage>
        <taxon>Eukaryota</taxon>
        <taxon>Metazoa</taxon>
        <taxon>Porifera</taxon>
        <taxon>Demospongiae</taxon>
        <taxon>Heteroscleromorpha</taxon>
        <taxon>Tetractinellida</taxon>
        <taxon>Astrophorina</taxon>
        <taxon>Geodiidae</taxon>
        <taxon>Geodia</taxon>
    </lineage>
</organism>
<proteinExistence type="predicted"/>
<protein>
    <recommendedName>
        <fullName evidence="3">Peptidase A2 domain-containing protein</fullName>
    </recommendedName>
</protein>
<reference evidence="1" key="1">
    <citation type="submission" date="2023-03" db="EMBL/GenBank/DDBJ databases">
        <authorList>
            <person name="Steffen K."/>
            <person name="Cardenas P."/>
        </authorList>
    </citation>
    <scope>NUCLEOTIDE SEQUENCE</scope>
</reference>
<evidence type="ECO:0000313" key="1">
    <source>
        <dbReference type="EMBL" id="CAI7996726.1"/>
    </source>
</evidence>
<dbReference type="InterPro" id="IPR001969">
    <property type="entry name" value="Aspartic_peptidase_AS"/>
</dbReference>
<dbReference type="GO" id="GO:0006508">
    <property type="term" value="P:proteolysis"/>
    <property type="evidence" value="ECO:0007669"/>
    <property type="project" value="InterPro"/>
</dbReference>
<accession>A0AA35QYC1</accession>
<gene>
    <name evidence="1" type="ORF">GBAR_LOCUS1941</name>
</gene>
<evidence type="ECO:0008006" key="3">
    <source>
        <dbReference type="Google" id="ProtNLM"/>
    </source>
</evidence>
<dbReference type="AlphaFoldDB" id="A0AA35QYC1"/>
<dbReference type="EMBL" id="CASHTH010000277">
    <property type="protein sequence ID" value="CAI7996726.1"/>
    <property type="molecule type" value="Genomic_DNA"/>
</dbReference>
<name>A0AA35QYC1_GEOBA</name>
<evidence type="ECO:0000313" key="2">
    <source>
        <dbReference type="Proteomes" id="UP001174909"/>
    </source>
</evidence>
<sequence length="144" mass="15717">MGACGDKRIGPPMSMLILRHPFSNKELGTFFVEIEIGDPEGQRWVSVEALVDTGASTSSVPSSILSSLDVIASRQKRYRFAQGETRTMGVGQTFIRLIGEEFIRDFIFNEEGTIPLLGALALESAHLAVDSHGNRLIPEDGILL</sequence>
<dbReference type="Proteomes" id="UP001174909">
    <property type="component" value="Unassembled WGS sequence"/>
</dbReference>
<dbReference type="GO" id="GO:0004190">
    <property type="term" value="F:aspartic-type endopeptidase activity"/>
    <property type="evidence" value="ECO:0007669"/>
    <property type="project" value="InterPro"/>
</dbReference>
<dbReference type="PROSITE" id="PS00141">
    <property type="entry name" value="ASP_PROTEASE"/>
    <property type="match status" value="1"/>
</dbReference>
<dbReference type="InterPro" id="IPR021109">
    <property type="entry name" value="Peptidase_aspartic_dom_sf"/>
</dbReference>
<dbReference type="Gene3D" id="2.40.70.10">
    <property type="entry name" value="Acid Proteases"/>
    <property type="match status" value="1"/>
</dbReference>
<dbReference type="SUPFAM" id="SSF50630">
    <property type="entry name" value="Acid proteases"/>
    <property type="match status" value="1"/>
</dbReference>
<comment type="caution">
    <text evidence="1">The sequence shown here is derived from an EMBL/GenBank/DDBJ whole genome shotgun (WGS) entry which is preliminary data.</text>
</comment>